<evidence type="ECO:0000256" key="1">
    <source>
        <dbReference type="SAM" id="Phobius"/>
    </source>
</evidence>
<evidence type="ECO:0000313" key="3">
    <source>
        <dbReference type="Proteomes" id="UP000784294"/>
    </source>
</evidence>
<dbReference type="Proteomes" id="UP000784294">
    <property type="component" value="Unassembled WGS sequence"/>
</dbReference>
<keyword evidence="3" id="KW-1185">Reference proteome</keyword>
<name>A0A448WBL8_9PLAT</name>
<evidence type="ECO:0000313" key="2">
    <source>
        <dbReference type="EMBL" id="VEL07738.1"/>
    </source>
</evidence>
<keyword evidence="1" id="KW-0472">Membrane</keyword>
<protein>
    <submittedName>
        <fullName evidence="2">Uncharacterized protein</fullName>
    </submittedName>
</protein>
<organism evidence="2 3">
    <name type="scientific">Protopolystoma xenopodis</name>
    <dbReference type="NCBI Taxonomy" id="117903"/>
    <lineage>
        <taxon>Eukaryota</taxon>
        <taxon>Metazoa</taxon>
        <taxon>Spiralia</taxon>
        <taxon>Lophotrochozoa</taxon>
        <taxon>Platyhelminthes</taxon>
        <taxon>Monogenea</taxon>
        <taxon>Polyopisthocotylea</taxon>
        <taxon>Polystomatidea</taxon>
        <taxon>Polystomatidae</taxon>
        <taxon>Protopolystoma</taxon>
    </lineage>
</organism>
<gene>
    <name evidence="2" type="ORF">PXEA_LOCUS1178</name>
</gene>
<keyword evidence="1" id="KW-1133">Transmembrane helix</keyword>
<comment type="caution">
    <text evidence="2">The sequence shown here is derived from an EMBL/GenBank/DDBJ whole genome shotgun (WGS) entry which is preliminary data.</text>
</comment>
<proteinExistence type="predicted"/>
<keyword evidence="1" id="KW-0812">Transmembrane</keyword>
<sequence>MPRLNGLAEIRVSFTKKEGLALSPRTLPPSLLTDGEKVALIVSTLLIILLALVFCQLTRQRHRVLSKLMLTGSSHPETELML</sequence>
<feature type="transmembrane region" description="Helical" evidence="1">
    <location>
        <begin position="38"/>
        <end position="57"/>
    </location>
</feature>
<dbReference type="EMBL" id="CAAALY010002375">
    <property type="protein sequence ID" value="VEL07738.1"/>
    <property type="molecule type" value="Genomic_DNA"/>
</dbReference>
<reference evidence="2" key="1">
    <citation type="submission" date="2018-11" db="EMBL/GenBank/DDBJ databases">
        <authorList>
            <consortium name="Pathogen Informatics"/>
        </authorList>
    </citation>
    <scope>NUCLEOTIDE SEQUENCE</scope>
</reference>
<accession>A0A448WBL8</accession>
<dbReference type="AlphaFoldDB" id="A0A448WBL8"/>